<evidence type="ECO:0000313" key="3">
    <source>
        <dbReference type="Proteomes" id="UP000070226"/>
    </source>
</evidence>
<dbReference type="EMBL" id="LRQT01000017">
    <property type="protein sequence ID" value="KXA64949.1"/>
    <property type="molecule type" value="Genomic_DNA"/>
</dbReference>
<evidence type="ECO:0000256" key="1">
    <source>
        <dbReference type="SAM" id="Phobius"/>
    </source>
</evidence>
<feature type="transmembrane region" description="Helical" evidence="1">
    <location>
        <begin position="43"/>
        <end position="61"/>
    </location>
</feature>
<organism evidence="2">
    <name type="scientific">Veillonella atypica</name>
    <dbReference type="NCBI Taxonomy" id="39777"/>
    <lineage>
        <taxon>Bacteria</taxon>
        <taxon>Bacillati</taxon>
        <taxon>Bacillota</taxon>
        <taxon>Negativicutes</taxon>
        <taxon>Veillonellales</taxon>
        <taxon>Veillonellaceae</taxon>
        <taxon>Veillonella</taxon>
    </lineage>
</organism>
<keyword evidence="1" id="KW-0812">Transmembrane</keyword>
<evidence type="ECO:0000313" key="2">
    <source>
        <dbReference type="EMBL" id="KXA64949.1"/>
    </source>
</evidence>
<feature type="transmembrane region" description="Helical" evidence="1">
    <location>
        <begin position="6"/>
        <end position="22"/>
    </location>
</feature>
<protein>
    <submittedName>
        <fullName evidence="2">Uncharacterized protein</fullName>
    </submittedName>
</protein>
<dbReference type="AlphaFoldDB" id="A0A133S5K5"/>
<keyword evidence="1" id="KW-1133">Transmembrane helix</keyword>
<keyword evidence="1" id="KW-0472">Membrane</keyword>
<dbReference type="Proteomes" id="UP000070226">
    <property type="component" value="Unassembled WGS sequence"/>
</dbReference>
<gene>
    <name evidence="2" type="ORF">HMPREF3233_00710</name>
</gene>
<dbReference type="PATRIC" id="fig|39777.7.peg.697"/>
<dbReference type="RefSeq" id="WP_060807401.1">
    <property type="nucleotide sequence ID" value="NZ_KQ958064.1"/>
</dbReference>
<sequence>MNIFNIILTLIIVISLFGQVYLHKKMGEQDERTRYLINEMQRIAALVTLLFVFFGILFLNLEKTNNLLLTSVAVFCASGTLYGFKLIK</sequence>
<proteinExistence type="predicted"/>
<comment type="caution">
    <text evidence="2">The sequence shown here is derived from an EMBL/GenBank/DDBJ whole genome shotgun (WGS) entry which is preliminary data.</text>
</comment>
<name>A0A133S5K5_9FIRM</name>
<accession>A0A133S5K5</accession>
<reference evidence="2 3" key="1">
    <citation type="submission" date="2016-01" db="EMBL/GenBank/DDBJ databases">
        <authorList>
            <person name="Oliw E.H."/>
        </authorList>
    </citation>
    <scope>NUCLEOTIDE SEQUENCE [LARGE SCALE GENOMIC DNA]</scope>
    <source>
        <strain evidence="2 3">CMW7756B</strain>
    </source>
</reference>
<feature type="transmembrane region" description="Helical" evidence="1">
    <location>
        <begin position="67"/>
        <end position="84"/>
    </location>
</feature>